<evidence type="ECO:0000256" key="2">
    <source>
        <dbReference type="ARBA" id="ARBA00023274"/>
    </source>
</evidence>
<evidence type="ECO:0000313" key="3">
    <source>
        <dbReference type="EMBL" id="MBW12886.1"/>
    </source>
</evidence>
<dbReference type="InterPro" id="IPR036870">
    <property type="entry name" value="Ribosomal_bS18_sf"/>
</dbReference>
<dbReference type="SUPFAM" id="SSF46911">
    <property type="entry name" value="Ribosomal protein S18"/>
    <property type="match status" value="1"/>
</dbReference>
<dbReference type="GO" id="GO:0003735">
    <property type="term" value="F:structural constituent of ribosome"/>
    <property type="evidence" value="ECO:0007669"/>
    <property type="project" value="InterPro"/>
</dbReference>
<reference evidence="3" key="1">
    <citation type="submission" date="2017-10" db="EMBL/GenBank/DDBJ databases">
        <title>Transcriptome Assembly of Sugarcane Aphid Adults.</title>
        <authorList>
            <person name="Scully E.D."/>
            <person name="Palmer N.A."/>
            <person name="Geib S.M."/>
            <person name="Sarath G."/>
            <person name="Sattler S.E."/>
        </authorList>
    </citation>
    <scope>NUCLEOTIDE SEQUENCE</scope>
    <source>
        <tissue evidence="3">Whole body</tissue>
    </source>
</reference>
<dbReference type="Pfam" id="PF01084">
    <property type="entry name" value="Ribosomal_S18"/>
    <property type="match status" value="1"/>
</dbReference>
<accession>A0A2H8TFK8</accession>
<organism evidence="3">
    <name type="scientific">Melanaphis sacchari</name>
    <dbReference type="NCBI Taxonomy" id="742174"/>
    <lineage>
        <taxon>Eukaryota</taxon>
        <taxon>Metazoa</taxon>
        <taxon>Ecdysozoa</taxon>
        <taxon>Arthropoda</taxon>
        <taxon>Hexapoda</taxon>
        <taxon>Insecta</taxon>
        <taxon>Pterygota</taxon>
        <taxon>Neoptera</taxon>
        <taxon>Paraneoptera</taxon>
        <taxon>Hemiptera</taxon>
        <taxon>Sternorrhyncha</taxon>
        <taxon>Aphidomorpha</taxon>
        <taxon>Aphidoidea</taxon>
        <taxon>Aphididae</taxon>
        <taxon>Aphidini</taxon>
        <taxon>Melanaphis</taxon>
    </lineage>
</organism>
<dbReference type="PANTHER" id="PTHR13479">
    <property type="entry name" value="30S RIBOSOMAL PROTEIN S18"/>
    <property type="match status" value="1"/>
</dbReference>
<proteinExistence type="predicted"/>
<dbReference type="GO" id="GO:0070181">
    <property type="term" value="F:small ribosomal subunit rRNA binding"/>
    <property type="evidence" value="ECO:0007669"/>
    <property type="project" value="TreeGrafter"/>
</dbReference>
<keyword evidence="1 3" id="KW-0689">Ribosomal protein</keyword>
<dbReference type="GO" id="GO:0032543">
    <property type="term" value="P:mitochondrial translation"/>
    <property type="evidence" value="ECO:0007669"/>
    <property type="project" value="TreeGrafter"/>
</dbReference>
<dbReference type="OrthoDB" id="10054543at2759"/>
<name>A0A2H8TFK8_9HEMI</name>
<dbReference type="PANTHER" id="PTHR13479:SF66">
    <property type="entry name" value="LARGE RIBOSOMAL SUBUNIT PROTEIN ML66"/>
    <property type="match status" value="1"/>
</dbReference>
<dbReference type="EMBL" id="GFXV01001081">
    <property type="protein sequence ID" value="MBW12886.1"/>
    <property type="molecule type" value="Transcribed_RNA"/>
</dbReference>
<dbReference type="InterPro" id="IPR001648">
    <property type="entry name" value="Ribosomal_bS18"/>
</dbReference>
<protein>
    <submittedName>
        <fullName evidence="3">28S ribosomal protein S18a, mitochondrial</fullName>
    </submittedName>
</protein>
<dbReference type="AlphaFoldDB" id="A0A2H8TFK8"/>
<gene>
    <name evidence="3" type="primary">Mrps18a_1</name>
</gene>
<evidence type="ECO:0000256" key="1">
    <source>
        <dbReference type="ARBA" id="ARBA00022980"/>
    </source>
</evidence>
<dbReference type="GO" id="GO:0005763">
    <property type="term" value="C:mitochondrial small ribosomal subunit"/>
    <property type="evidence" value="ECO:0007669"/>
    <property type="project" value="TreeGrafter"/>
</dbReference>
<keyword evidence="2" id="KW-0687">Ribonucleoprotein</keyword>
<dbReference type="Gene3D" id="4.10.640.10">
    <property type="entry name" value="Ribosomal protein S18"/>
    <property type="match status" value="1"/>
</dbReference>
<sequence length="138" mass="15097">MFKTPLSGILFGASKVSSKLFMPSSGLHVTVPMKLKEIHANKVGSKLIIQGTFVTSPRKDQVIQNNSECCSLCNLGLNVKHTDVLILSQFVRPDGCMMPQRVTGLCKTQQKKMSKLVSMAHKAGNLIVSYVLNYSSIV</sequence>